<dbReference type="GO" id="GO:0005829">
    <property type="term" value="C:cytosol"/>
    <property type="evidence" value="ECO:0007669"/>
    <property type="project" value="TreeGrafter"/>
</dbReference>
<dbReference type="GO" id="GO:0032993">
    <property type="term" value="C:protein-DNA complex"/>
    <property type="evidence" value="ECO:0007669"/>
    <property type="project" value="TreeGrafter"/>
</dbReference>
<dbReference type="Gene3D" id="6.10.250.690">
    <property type="match status" value="1"/>
</dbReference>
<evidence type="ECO:0000256" key="2">
    <source>
        <dbReference type="ARBA" id="ARBA00022553"/>
    </source>
</evidence>
<dbReference type="STRING" id="398512.Bccel_1921"/>
<dbReference type="Proteomes" id="UP000036923">
    <property type="component" value="Unassembled WGS sequence"/>
</dbReference>
<dbReference type="Pfam" id="PF00072">
    <property type="entry name" value="Response_reg"/>
    <property type="match status" value="1"/>
</dbReference>
<reference evidence="13" key="1">
    <citation type="submission" date="2015-07" db="EMBL/GenBank/DDBJ databases">
        <title>Near-Complete Genome Sequence of the Cellulolytic Bacterium Bacteroides (Pseudobacteroides) cellulosolvens ATCC 35603.</title>
        <authorList>
            <person name="Dassa B."/>
            <person name="Utturkar S.M."/>
            <person name="Klingeman D.M."/>
            <person name="Hurt R.A."/>
            <person name="Keller M."/>
            <person name="Xu J."/>
            <person name="Reddy Y.H.K."/>
            <person name="Borovok I."/>
            <person name="Grinberg I.R."/>
            <person name="Lamed R."/>
            <person name="Zhivin O."/>
            <person name="Bayer E.A."/>
            <person name="Brown S.D."/>
        </authorList>
    </citation>
    <scope>NUCLEOTIDE SEQUENCE [LARGE SCALE GENOMIC DNA]</scope>
    <source>
        <strain evidence="13">DSM 2933</strain>
    </source>
</reference>
<evidence type="ECO:0000313" key="13">
    <source>
        <dbReference type="Proteomes" id="UP000036923"/>
    </source>
</evidence>
<feature type="DNA-binding region" description="OmpR/PhoB-type" evidence="9">
    <location>
        <begin position="131"/>
        <end position="230"/>
    </location>
</feature>
<dbReference type="eggNOG" id="COG0745">
    <property type="taxonomic scope" value="Bacteria"/>
</dbReference>
<dbReference type="EMBL" id="LGTC01000001">
    <property type="protein sequence ID" value="KNY26656.1"/>
    <property type="molecule type" value="Genomic_DNA"/>
</dbReference>
<evidence type="ECO:0000259" key="11">
    <source>
        <dbReference type="PROSITE" id="PS51755"/>
    </source>
</evidence>
<dbReference type="SMART" id="SM00448">
    <property type="entry name" value="REC"/>
    <property type="match status" value="1"/>
</dbReference>
<comment type="function">
    <text evidence="7">May play the central regulatory role in sporulation. It may be an element of the effector pathway responsible for the activation of sporulation genes in response to nutritional stress. Spo0A may act in concert with spo0H (a sigma factor) to control the expression of some genes that are critical to the sporulation process.</text>
</comment>
<dbReference type="InterPro" id="IPR011006">
    <property type="entry name" value="CheY-like_superfamily"/>
</dbReference>
<dbReference type="SUPFAM" id="SSF52172">
    <property type="entry name" value="CheY-like"/>
    <property type="match status" value="1"/>
</dbReference>
<evidence type="ECO:0000256" key="3">
    <source>
        <dbReference type="ARBA" id="ARBA00023012"/>
    </source>
</evidence>
<evidence type="ECO:0000256" key="6">
    <source>
        <dbReference type="ARBA" id="ARBA00023163"/>
    </source>
</evidence>
<keyword evidence="5 9" id="KW-0238">DNA-binding</keyword>
<dbReference type="Gene3D" id="3.40.50.2300">
    <property type="match status" value="1"/>
</dbReference>
<dbReference type="InterPro" id="IPR001789">
    <property type="entry name" value="Sig_transdc_resp-reg_receiver"/>
</dbReference>
<accession>A0A0L6JLF1</accession>
<feature type="modified residue" description="4-aspartylphosphate" evidence="8">
    <location>
        <position position="53"/>
    </location>
</feature>
<gene>
    <name evidence="12" type="ORF">Bccel_1921</name>
</gene>
<dbReference type="GO" id="GO:0000976">
    <property type="term" value="F:transcription cis-regulatory region binding"/>
    <property type="evidence" value="ECO:0007669"/>
    <property type="project" value="TreeGrafter"/>
</dbReference>
<dbReference type="RefSeq" id="WP_036938136.1">
    <property type="nucleotide sequence ID" value="NZ_JQKC01000006.1"/>
</dbReference>
<keyword evidence="13" id="KW-1185">Reference proteome</keyword>
<dbReference type="PROSITE" id="PS50110">
    <property type="entry name" value="RESPONSE_REGULATORY"/>
    <property type="match status" value="1"/>
</dbReference>
<evidence type="ECO:0000259" key="10">
    <source>
        <dbReference type="PROSITE" id="PS50110"/>
    </source>
</evidence>
<dbReference type="AlphaFoldDB" id="A0A0L6JLF1"/>
<evidence type="ECO:0000256" key="5">
    <source>
        <dbReference type="ARBA" id="ARBA00023125"/>
    </source>
</evidence>
<dbReference type="CDD" id="cd00383">
    <property type="entry name" value="trans_reg_C"/>
    <property type="match status" value="1"/>
</dbReference>
<dbReference type="PANTHER" id="PTHR48111:SF40">
    <property type="entry name" value="PHOSPHATE REGULON TRANSCRIPTIONAL REGULATORY PROTEIN PHOB"/>
    <property type="match status" value="1"/>
</dbReference>
<evidence type="ECO:0000256" key="8">
    <source>
        <dbReference type="PROSITE-ProRule" id="PRU00169"/>
    </source>
</evidence>
<dbReference type="Pfam" id="PF00486">
    <property type="entry name" value="Trans_reg_C"/>
    <property type="match status" value="1"/>
</dbReference>
<proteinExistence type="predicted"/>
<evidence type="ECO:0000256" key="4">
    <source>
        <dbReference type="ARBA" id="ARBA00023015"/>
    </source>
</evidence>
<dbReference type="GO" id="GO:0006355">
    <property type="term" value="P:regulation of DNA-templated transcription"/>
    <property type="evidence" value="ECO:0007669"/>
    <property type="project" value="InterPro"/>
</dbReference>
<dbReference type="FunFam" id="1.10.10.10:FF:000018">
    <property type="entry name" value="DNA-binding response regulator ResD"/>
    <property type="match status" value="1"/>
</dbReference>
<name>A0A0L6JLF1_9FIRM</name>
<dbReference type="InterPro" id="IPR001867">
    <property type="entry name" value="OmpR/PhoB-type_DNA-bd"/>
</dbReference>
<dbReference type="Gene3D" id="1.10.10.10">
    <property type="entry name" value="Winged helix-like DNA-binding domain superfamily/Winged helix DNA-binding domain"/>
    <property type="match status" value="1"/>
</dbReference>
<dbReference type="FunFam" id="3.40.50.2300:FF:000001">
    <property type="entry name" value="DNA-binding response regulator PhoB"/>
    <property type="match status" value="1"/>
</dbReference>
<evidence type="ECO:0000256" key="9">
    <source>
        <dbReference type="PROSITE-ProRule" id="PRU01091"/>
    </source>
</evidence>
<dbReference type="InterPro" id="IPR016032">
    <property type="entry name" value="Sig_transdc_resp-reg_C-effctor"/>
</dbReference>
<keyword evidence="6" id="KW-0804">Transcription</keyword>
<protein>
    <recommendedName>
        <fullName evidence="1">Stage 0 sporulation protein A homolog</fullName>
    </recommendedName>
</protein>
<evidence type="ECO:0000256" key="1">
    <source>
        <dbReference type="ARBA" id="ARBA00018672"/>
    </source>
</evidence>
<dbReference type="PANTHER" id="PTHR48111">
    <property type="entry name" value="REGULATOR OF RPOS"/>
    <property type="match status" value="1"/>
</dbReference>
<keyword evidence="2 8" id="KW-0597">Phosphoprotein</keyword>
<feature type="domain" description="OmpR/PhoB-type" evidence="11">
    <location>
        <begin position="131"/>
        <end position="230"/>
    </location>
</feature>
<comment type="caution">
    <text evidence="12">The sequence shown here is derived from an EMBL/GenBank/DDBJ whole genome shotgun (WGS) entry which is preliminary data.</text>
</comment>
<evidence type="ECO:0000256" key="7">
    <source>
        <dbReference type="ARBA" id="ARBA00024867"/>
    </source>
</evidence>
<dbReference type="GO" id="GO:0000156">
    <property type="term" value="F:phosphorelay response regulator activity"/>
    <property type="evidence" value="ECO:0007669"/>
    <property type="project" value="TreeGrafter"/>
</dbReference>
<dbReference type="InterPro" id="IPR036388">
    <property type="entry name" value="WH-like_DNA-bd_sf"/>
</dbReference>
<sequence length="231" mass="26071">MKPKILVVDDEASICDLVKINLELEGYEVSTAGDGEAALRSIELINPDLLILDIMLPKINGYDICKKVTYEKGIPVIMLTAKTDLIDKVLGLELGADDYITKPFHARELVARVKALLRRVSKEVKNIEDLGNHLINGSLEVFSDMRKVILAGSEVELSAKEYELVYFLINHLEQVFTRDTLLEKVWGYDYYGDTRTVDVHIQRLRKKLSIESGGNNIIQTVFGVGYKMARQ</sequence>
<feature type="domain" description="Response regulatory" evidence="10">
    <location>
        <begin position="4"/>
        <end position="117"/>
    </location>
</feature>
<dbReference type="InterPro" id="IPR039420">
    <property type="entry name" value="WalR-like"/>
</dbReference>
<keyword evidence="3" id="KW-0902">Two-component regulatory system</keyword>
<organism evidence="12 13">
    <name type="scientific">Pseudobacteroides cellulosolvens ATCC 35603 = DSM 2933</name>
    <dbReference type="NCBI Taxonomy" id="398512"/>
    <lineage>
        <taxon>Bacteria</taxon>
        <taxon>Bacillati</taxon>
        <taxon>Bacillota</taxon>
        <taxon>Clostridia</taxon>
        <taxon>Eubacteriales</taxon>
        <taxon>Oscillospiraceae</taxon>
        <taxon>Pseudobacteroides</taxon>
    </lineage>
</organism>
<keyword evidence="4" id="KW-0805">Transcription regulation</keyword>
<dbReference type="SUPFAM" id="SSF46894">
    <property type="entry name" value="C-terminal effector domain of the bipartite response regulators"/>
    <property type="match status" value="1"/>
</dbReference>
<dbReference type="PROSITE" id="PS51755">
    <property type="entry name" value="OMPR_PHOB"/>
    <property type="match status" value="1"/>
</dbReference>
<dbReference type="OrthoDB" id="9790442at2"/>
<dbReference type="SMART" id="SM00862">
    <property type="entry name" value="Trans_reg_C"/>
    <property type="match status" value="1"/>
</dbReference>
<evidence type="ECO:0000313" key="12">
    <source>
        <dbReference type="EMBL" id="KNY26656.1"/>
    </source>
</evidence>